<dbReference type="GO" id="GO:0005737">
    <property type="term" value="C:cytoplasm"/>
    <property type="evidence" value="ECO:0007669"/>
    <property type="project" value="TreeGrafter"/>
</dbReference>
<evidence type="ECO:0000313" key="2">
    <source>
        <dbReference type="EMBL" id="EQD65081.1"/>
    </source>
</evidence>
<dbReference type="SUPFAM" id="SSF47616">
    <property type="entry name" value="GST C-terminal domain-like"/>
    <property type="match status" value="1"/>
</dbReference>
<proteinExistence type="predicted"/>
<dbReference type="InterPro" id="IPR004045">
    <property type="entry name" value="Glutathione_S-Trfase_N"/>
</dbReference>
<dbReference type="InterPro" id="IPR050983">
    <property type="entry name" value="GST_Omega/HSP26"/>
</dbReference>
<gene>
    <name evidence="2" type="ORF">B1B_06491</name>
</gene>
<reference evidence="2" key="1">
    <citation type="submission" date="2013-08" db="EMBL/GenBank/DDBJ databases">
        <authorList>
            <person name="Mendez C."/>
            <person name="Richter M."/>
            <person name="Ferrer M."/>
            <person name="Sanchez J."/>
        </authorList>
    </citation>
    <scope>NUCLEOTIDE SEQUENCE</scope>
</reference>
<keyword evidence="2" id="KW-0808">Transferase</keyword>
<accession>T1AWV6</accession>
<feature type="domain" description="GST N-terminal" evidence="1">
    <location>
        <begin position="1"/>
        <end position="78"/>
    </location>
</feature>
<name>T1AWV6_9ZZZZ</name>
<dbReference type="InterPro" id="IPR036249">
    <property type="entry name" value="Thioredoxin-like_sf"/>
</dbReference>
<reference evidence="2" key="2">
    <citation type="journal article" date="2014" name="ISME J.">
        <title>Microbial stratification in low pH oxic and suboxic macroscopic growths along an acid mine drainage.</title>
        <authorList>
            <person name="Mendez-Garcia C."/>
            <person name="Mesa V."/>
            <person name="Sprenger R.R."/>
            <person name="Richter M."/>
            <person name="Diez M.S."/>
            <person name="Solano J."/>
            <person name="Bargiela R."/>
            <person name="Golyshina O.V."/>
            <person name="Manteca A."/>
            <person name="Ramos J.L."/>
            <person name="Gallego J.R."/>
            <person name="Llorente I."/>
            <person name="Martins Dos Santos V.A."/>
            <person name="Jensen O.N."/>
            <person name="Pelaez A.I."/>
            <person name="Sanchez J."/>
            <person name="Ferrer M."/>
        </authorList>
    </citation>
    <scope>NUCLEOTIDE SEQUENCE</scope>
</reference>
<dbReference type="InterPro" id="IPR036282">
    <property type="entry name" value="Glutathione-S-Trfase_C_sf"/>
</dbReference>
<dbReference type="Gene3D" id="3.40.30.10">
    <property type="entry name" value="Glutaredoxin"/>
    <property type="match status" value="1"/>
</dbReference>
<dbReference type="PROSITE" id="PS50404">
    <property type="entry name" value="GST_NTER"/>
    <property type="match status" value="1"/>
</dbReference>
<dbReference type="GO" id="GO:0016740">
    <property type="term" value="F:transferase activity"/>
    <property type="evidence" value="ECO:0007669"/>
    <property type="project" value="UniProtKB-KW"/>
</dbReference>
<organism evidence="2">
    <name type="scientific">mine drainage metagenome</name>
    <dbReference type="NCBI Taxonomy" id="410659"/>
    <lineage>
        <taxon>unclassified sequences</taxon>
        <taxon>metagenomes</taxon>
        <taxon>ecological metagenomes</taxon>
    </lineage>
</organism>
<dbReference type="CDD" id="cd03205">
    <property type="entry name" value="GST_C_6"/>
    <property type="match status" value="1"/>
</dbReference>
<dbReference type="PANTHER" id="PTHR43968">
    <property type="match status" value="1"/>
</dbReference>
<dbReference type="Gene3D" id="1.20.1050.10">
    <property type="match status" value="1"/>
</dbReference>
<protein>
    <submittedName>
        <fullName evidence="2">Glutathione S-transferase domain protein</fullName>
    </submittedName>
</protein>
<dbReference type="PANTHER" id="PTHR43968:SF6">
    <property type="entry name" value="GLUTATHIONE S-TRANSFERASE OMEGA"/>
    <property type="match status" value="1"/>
</dbReference>
<evidence type="ECO:0000259" key="1">
    <source>
        <dbReference type="PROSITE" id="PS50404"/>
    </source>
</evidence>
<dbReference type="PROSITE" id="PS51354">
    <property type="entry name" value="GLUTAREDOXIN_2"/>
    <property type="match status" value="1"/>
</dbReference>
<comment type="caution">
    <text evidence="2">The sequence shown here is derived from an EMBL/GenBank/DDBJ whole genome shotgun (WGS) entry which is preliminary data.</text>
</comment>
<dbReference type="EMBL" id="AUZY01004110">
    <property type="protein sequence ID" value="EQD65081.1"/>
    <property type="molecule type" value="Genomic_DNA"/>
</dbReference>
<dbReference type="SUPFAM" id="SSF52833">
    <property type="entry name" value="Thioredoxin-like"/>
    <property type="match status" value="1"/>
</dbReference>
<dbReference type="Pfam" id="PF13417">
    <property type="entry name" value="GST_N_3"/>
    <property type="match status" value="1"/>
</dbReference>
<sequence length="199" mass="21982">MKLYLSPTSPFARKVKIALLEKRLPFEEIRVDPWATPPELAAANPLSQVPTLITDAGEPLGNSDTILAWLEHTFPRPALLPADAAALTRAQAVTAIAQGLIETTVGIVLERRRTAEQQSAAMLDRRLATIRRTVPALAQRFDRAREHFHHDGISVACALAYLDLRLPEWDWRAAAPTLAEWQVWAEARASMRASAPLAV</sequence>
<dbReference type="AlphaFoldDB" id="T1AWV6"/>